<dbReference type="Gene3D" id="2.60.200.30">
    <property type="entry name" value="Probable inorganic polyphosphate/atp-NAD kinase, domain 2"/>
    <property type="match status" value="1"/>
</dbReference>
<organism evidence="8 9">
    <name type="scientific">Boothiomyces macroporosus</name>
    <dbReference type="NCBI Taxonomy" id="261099"/>
    <lineage>
        <taxon>Eukaryota</taxon>
        <taxon>Fungi</taxon>
        <taxon>Fungi incertae sedis</taxon>
        <taxon>Chytridiomycota</taxon>
        <taxon>Chytridiomycota incertae sedis</taxon>
        <taxon>Chytridiomycetes</taxon>
        <taxon>Rhizophydiales</taxon>
        <taxon>Terramycetaceae</taxon>
        <taxon>Boothiomyces</taxon>
    </lineage>
</organism>
<evidence type="ECO:0000313" key="8">
    <source>
        <dbReference type="EMBL" id="KAJ3258357.1"/>
    </source>
</evidence>
<evidence type="ECO:0000313" key="9">
    <source>
        <dbReference type="Proteomes" id="UP001210925"/>
    </source>
</evidence>
<dbReference type="EMBL" id="JADGKB010000028">
    <property type="protein sequence ID" value="KAJ3258357.1"/>
    <property type="molecule type" value="Genomic_DNA"/>
</dbReference>
<evidence type="ECO:0000256" key="1">
    <source>
        <dbReference type="ARBA" id="ARBA00010995"/>
    </source>
</evidence>
<dbReference type="GO" id="GO:0006741">
    <property type="term" value="P:NADP+ biosynthetic process"/>
    <property type="evidence" value="ECO:0007669"/>
    <property type="project" value="InterPro"/>
</dbReference>
<dbReference type="HAMAP" id="MF_00361">
    <property type="entry name" value="NAD_kinase"/>
    <property type="match status" value="1"/>
</dbReference>
<dbReference type="Pfam" id="PF01513">
    <property type="entry name" value="NAD_kinase"/>
    <property type="match status" value="1"/>
</dbReference>
<protein>
    <recommendedName>
        <fullName evidence="10">NAD(+) kinase</fullName>
    </recommendedName>
</protein>
<gene>
    <name evidence="8" type="ORF">HK103_003645</name>
</gene>
<evidence type="ECO:0000256" key="4">
    <source>
        <dbReference type="ARBA" id="ARBA00022777"/>
    </source>
</evidence>
<dbReference type="InterPro" id="IPR002504">
    <property type="entry name" value="NADK"/>
</dbReference>
<dbReference type="GO" id="GO:0019674">
    <property type="term" value="P:NAD+ metabolic process"/>
    <property type="evidence" value="ECO:0007669"/>
    <property type="project" value="InterPro"/>
</dbReference>
<dbReference type="AlphaFoldDB" id="A0AAD5Y685"/>
<dbReference type="Proteomes" id="UP001210925">
    <property type="component" value="Unassembled WGS sequence"/>
</dbReference>
<dbReference type="Pfam" id="PF20143">
    <property type="entry name" value="NAD_kinase_C"/>
    <property type="match status" value="1"/>
</dbReference>
<evidence type="ECO:0000256" key="7">
    <source>
        <dbReference type="ARBA" id="ARBA00023027"/>
    </source>
</evidence>
<sequence length="382" mass="42637">MEQQFLNIISPISSSLNNLIYEFEQPEPAPEIIKRRPPSPIRRTKSPRLIYKRRMSSHSNLAKTSVGLRELAKKIGQAPLTWESPPKRVLIVTKISDSSLTQMAVDVSSWLLRLGMIVYIEKPLYESYCTIPGADSIEIHEYKKEKGDNFLFWDAEFCATRGADEIDFVITFGGDGTVLFAAWLFQQKVPPIIPFNLGSLGFLTVFGKEGMVNTIQGLIENEKVLNDLVVDRGPSPFLSKLELYGNNSHLTTVQADGLVIATPTGSTAYSLSAGGSVVHPDVSAILVTPICPHTLSFRPMILPDTMDIRILVPEDSRCTAWVSFDGRHRVHLTAGDSIQIVASQFPVPTVCLVEQSEDWFHGLETCLAWNKRERQKSLYKSM</sequence>
<evidence type="ECO:0000256" key="5">
    <source>
        <dbReference type="ARBA" id="ARBA00022840"/>
    </source>
</evidence>
<keyword evidence="6" id="KW-0521">NADP</keyword>
<evidence type="ECO:0000256" key="2">
    <source>
        <dbReference type="ARBA" id="ARBA00022679"/>
    </source>
</evidence>
<dbReference type="PANTHER" id="PTHR20275">
    <property type="entry name" value="NAD KINASE"/>
    <property type="match status" value="1"/>
</dbReference>
<dbReference type="InterPro" id="IPR016064">
    <property type="entry name" value="NAD/diacylglycerol_kinase_sf"/>
</dbReference>
<keyword evidence="5" id="KW-0067">ATP-binding</keyword>
<comment type="caution">
    <text evidence="8">The sequence shown here is derived from an EMBL/GenBank/DDBJ whole genome shotgun (WGS) entry which is preliminary data.</text>
</comment>
<dbReference type="InterPro" id="IPR017438">
    <property type="entry name" value="ATP-NAD_kinase_N"/>
</dbReference>
<proteinExistence type="inferred from homology"/>
<evidence type="ECO:0000256" key="3">
    <source>
        <dbReference type="ARBA" id="ARBA00022741"/>
    </source>
</evidence>
<keyword evidence="3" id="KW-0547">Nucleotide-binding</keyword>
<dbReference type="GO" id="GO:0003951">
    <property type="term" value="F:NAD+ kinase activity"/>
    <property type="evidence" value="ECO:0007669"/>
    <property type="project" value="InterPro"/>
</dbReference>
<reference evidence="8" key="1">
    <citation type="submission" date="2020-05" db="EMBL/GenBank/DDBJ databases">
        <title>Phylogenomic resolution of chytrid fungi.</title>
        <authorList>
            <person name="Stajich J.E."/>
            <person name="Amses K."/>
            <person name="Simmons R."/>
            <person name="Seto K."/>
            <person name="Myers J."/>
            <person name="Bonds A."/>
            <person name="Quandt C.A."/>
            <person name="Barry K."/>
            <person name="Liu P."/>
            <person name="Grigoriev I."/>
            <person name="Longcore J.E."/>
            <person name="James T.Y."/>
        </authorList>
    </citation>
    <scope>NUCLEOTIDE SEQUENCE</scope>
    <source>
        <strain evidence="8">PLAUS21</strain>
    </source>
</reference>
<keyword evidence="7" id="KW-0520">NAD</keyword>
<dbReference type="SUPFAM" id="SSF111331">
    <property type="entry name" value="NAD kinase/diacylglycerol kinase-like"/>
    <property type="match status" value="1"/>
</dbReference>
<dbReference type="InterPro" id="IPR017437">
    <property type="entry name" value="ATP-NAD_kinase_PpnK-typ_C"/>
</dbReference>
<keyword evidence="9" id="KW-1185">Reference proteome</keyword>
<name>A0AAD5Y685_9FUNG</name>
<dbReference type="FunFam" id="2.60.200.30:FF:000009">
    <property type="entry name" value="Poly(P)/ATP NAD kinase"/>
    <property type="match status" value="1"/>
</dbReference>
<evidence type="ECO:0000256" key="6">
    <source>
        <dbReference type="ARBA" id="ARBA00022857"/>
    </source>
</evidence>
<dbReference type="PANTHER" id="PTHR20275:SF0">
    <property type="entry name" value="NAD KINASE"/>
    <property type="match status" value="1"/>
</dbReference>
<dbReference type="GO" id="GO:0005524">
    <property type="term" value="F:ATP binding"/>
    <property type="evidence" value="ECO:0007669"/>
    <property type="project" value="UniProtKB-KW"/>
</dbReference>
<dbReference type="Gene3D" id="3.40.50.10330">
    <property type="entry name" value="Probable inorganic polyphosphate/atp-NAD kinase, domain 1"/>
    <property type="match status" value="1"/>
</dbReference>
<keyword evidence="2" id="KW-0808">Transferase</keyword>
<comment type="similarity">
    <text evidence="1">Belongs to the NAD kinase family.</text>
</comment>
<keyword evidence="4" id="KW-0418">Kinase</keyword>
<accession>A0AAD5Y685</accession>
<evidence type="ECO:0008006" key="10">
    <source>
        <dbReference type="Google" id="ProtNLM"/>
    </source>
</evidence>